<gene>
    <name evidence="5" type="ORF">M3D15_05140</name>
</gene>
<dbReference type="Pfam" id="PF01728">
    <property type="entry name" value="FtsJ"/>
    <property type="match status" value="1"/>
</dbReference>
<name>A0ABT2HWN3_9MICO</name>
<accession>A0ABT2HWN3</accession>
<evidence type="ECO:0000256" key="3">
    <source>
        <dbReference type="PROSITE-ProRule" id="PRU00182"/>
    </source>
</evidence>
<dbReference type="Pfam" id="PF01479">
    <property type="entry name" value="S4"/>
    <property type="match status" value="1"/>
</dbReference>
<dbReference type="PANTHER" id="PTHR32319:SF0">
    <property type="entry name" value="BACTERIAL HEMOLYSIN-LIKE PROTEIN"/>
    <property type="match status" value="1"/>
</dbReference>
<dbReference type="InterPro" id="IPR047048">
    <property type="entry name" value="TlyA"/>
</dbReference>
<dbReference type="SUPFAM" id="SSF53335">
    <property type="entry name" value="S-adenosyl-L-methionine-dependent methyltransferases"/>
    <property type="match status" value="1"/>
</dbReference>
<dbReference type="InterPro" id="IPR029063">
    <property type="entry name" value="SAM-dependent_MTases_sf"/>
</dbReference>
<proteinExistence type="inferred from homology"/>
<dbReference type="PANTHER" id="PTHR32319">
    <property type="entry name" value="BACTERIAL HEMOLYSIN-LIKE PROTEIN"/>
    <property type="match status" value="1"/>
</dbReference>
<comment type="similarity">
    <text evidence="2">Belongs to the TlyA family.</text>
</comment>
<evidence type="ECO:0000256" key="1">
    <source>
        <dbReference type="ARBA" id="ARBA00022884"/>
    </source>
</evidence>
<dbReference type="GO" id="GO:0008168">
    <property type="term" value="F:methyltransferase activity"/>
    <property type="evidence" value="ECO:0007669"/>
    <property type="project" value="UniProtKB-KW"/>
</dbReference>
<dbReference type="InterPro" id="IPR036986">
    <property type="entry name" value="S4_RNA-bd_sf"/>
</dbReference>
<dbReference type="RefSeq" id="WP_260104141.1">
    <property type="nucleotide sequence ID" value="NZ_JALXSQ010000015.1"/>
</dbReference>
<evidence type="ECO:0000259" key="4">
    <source>
        <dbReference type="SMART" id="SM00363"/>
    </source>
</evidence>
<evidence type="ECO:0000313" key="5">
    <source>
        <dbReference type="EMBL" id="MCT2042718.1"/>
    </source>
</evidence>
<feature type="domain" description="RNA-binding S4" evidence="4">
    <location>
        <begin position="3"/>
        <end position="67"/>
    </location>
</feature>
<evidence type="ECO:0000256" key="2">
    <source>
        <dbReference type="ARBA" id="ARBA00029460"/>
    </source>
</evidence>
<dbReference type="EMBL" id="JALXSQ010000015">
    <property type="protein sequence ID" value="MCT2042718.1"/>
    <property type="molecule type" value="Genomic_DNA"/>
</dbReference>
<dbReference type="Proteomes" id="UP001525379">
    <property type="component" value="Unassembled WGS sequence"/>
</dbReference>
<keyword evidence="6" id="KW-1185">Reference proteome</keyword>
<organism evidence="5 6">
    <name type="scientific">Pseudoclavibacter albus</name>
    <dbReference type="NCBI Taxonomy" id="272241"/>
    <lineage>
        <taxon>Bacteria</taxon>
        <taxon>Bacillati</taxon>
        <taxon>Actinomycetota</taxon>
        <taxon>Actinomycetes</taxon>
        <taxon>Micrococcales</taxon>
        <taxon>Microbacteriaceae</taxon>
        <taxon>Pseudoclavibacter</taxon>
    </lineage>
</organism>
<keyword evidence="1 3" id="KW-0694">RNA-binding</keyword>
<dbReference type="GO" id="GO:0032259">
    <property type="term" value="P:methylation"/>
    <property type="evidence" value="ECO:0007669"/>
    <property type="project" value="UniProtKB-KW"/>
</dbReference>
<reference evidence="5 6" key="1">
    <citation type="submission" date="2022-04" db="EMBL/GenBank/DDBJ databases">
        <title>Human microbiome associated bacterial genomes.</title>
        <authorList>
            <person name="Sandstrom S."/>
            <person name="Salamzade R."/>
            <person name="Kalan L.R."/>
        </authorList>
    </citation>
    <scope>NUCLEOTIDE SEQUENCE [LARGE SCALE GENOMIC DNA]</scope>
    <source>
        <strain evidence="6">p3-SID1799</strain>
    </source>
</reference>
<evidence type="ECO:0000313" key="6">
    <source>
        <dbReference type="Proteomes" id="UP001525379"/>
    </source>
</evidence>
<dbReference type="Gene3D" id="3.40.50.150">
    <property type="entry name" value="Vaccinia Virus protein VP39"/>
    <property type="match status" value="1"/>
</dbReference>
<dbReference type="Gene3D" id="3.10.290.10">
    <property type="entry name" value="RNA-binding S4 domain"/>
    <property type="match status" value="1"/>
</dbReference>
<dbReference type="PROSITE" id="PS50889">
    <property type="entry name" value="S4"/>
    <property type="match status" value="1"/>
</dbReference>
<keyword evidence="5" id="KW-0489">Methyltransferase</keyword>
<sequence>MSERLDVALVQRELARSRSAAQRAISEGIVRLNGVPVIRPSTKVEDSDELTVDGPERYVSRAARKLLAMFEAQDDLTAQGRYCLDVGASTGGFTQVLLERGAAGVAALDVGHAQLHPLIRSDPRAAVIEGENARYLTAARLDECIAASSRWGSVGAEAIDLIVGDVSFISLTHVLPALVASTPAHRDWVLLIKPQFEVGRQGVKGGIVTDPLLALDGVERVIWNAFDLGLGLQHIMESPVLGTHGNREFVARFGQAHEAPERHPEQWNERLRALVLGGARRPRKGTS</sequence>
<dbReference type="InterPro" id="IPR002877">
    <property type="entry name" value="RNA_MeTrfase_FtsJ_dom"/>
</dbReference>
<dbReference type="SUPFAM" id="SSF55174">
    <property type="entry name" value="Alpha-L RNA-binding motif"/>
    <property type="match status" value="1"/>
</dbReference>
<dbReference type="PIRSF" id="PIRSF005578">
    <property type="entry name" value="TlyA"/>
    <property type="match status" value="1"/>
</dbReference>
<comment type="caution">
    <text evidence="5">The sequence shown here is derived from an EMBL/GenBank/DDBJ whole genome shotgun (WGS) entry which is preliminary data.</text>
</comment>
<dbReference type="SMART" id="SM00363">
    <property type="entry name" value="S4"/>
    <property type="match status" value="1"/>
</dbReference>
<protein>
    <submittedName>
        <fullName evidence="5">TlyA family RNA methyltransferase</fullName>
    </submittedName>
</protein>
<keyword evidence="5" id="KW-0808">Transferase</keyword>
<dbReference type="InterPro" id="IPR004538">
    <property type="entry name" value="Hemolysin_A/TlyA"/>
</dbReference>
<dbReference type="InterPro" id="IPR002942">
    <property type="entry name" value="S4_RNA-bd"/>
</dbReference>
<dbReference type="CDD" id="cd00165">
    <property type="entry name" value="S4"/>
    <property type="match status" value="1"/>
</dbReference>